<dbReference type="CDD" id="cd03235">
    <property type="entry name" value="ABC_Metallic_Cations"/>
    <property type="match status" value="1"/>
</dbReference>
<dbReference type="InterPro" id="IPR027417">
    <property type="entry name" value="P-loop_NTPase"/>
</dbReference>
<evidence type="ECO:0000259" key="5">
    <source>
        <dbReference type="PROSITE" id="PS50893"/>
    </source>
</evidence>
<dbReference type="EMBL" id="FQUI01000011">
    <property type="protein sequence ID" value="SHE68258.1"/>
    <property type="molecule type" value="Genomic_DNA"/>
</dbReference>
<dbReference type="Proteomes" id="UP000184334">
    <property type="component" value="Unassembled WGS sequence"/>
</dbReference>
<dbReference type="GO" id="GO:0016887">
    <property type="term" value="F:ATP hydrolysis activity"/>
    <property type="evidence" value="ECO:0007669"/>
    <property type="project" value="InterPro"/>
</dbReference>
<dbReference type="InterPro" id="IPR050153">
    <property type="entry name" value="Metal_Ion_Import_ABC"/>
</dbReference>
<dbReference type="OrthoDB" id="9806726at2"/>
<evidence type="ECO:0000256" key="1">
    <source>
        <dbReference type="ARBA" id="ARBA00005417"/>
    </source>
</evidence>
<organism evidence="6 7">
    <name type="scientific">Marinitoga hydrogenitolerans (strain DSM 16785 / JCM 12826 / AT1271)</name>
    <dbReference type="NCBI Taxonomy" id="1122195"/>
    <lineage>
        <taxon>Bacteria</taxon>
        <taxon>Thermotogati</taxon>
        <taxon>Thermotogota</taxon>
        <taxon>Thermotogae</taxon>
        <taxon>Petrotogales</taxon>
        <taxon>Petrotogaceae</taxon>
        <taxon>Marinitoga</taxon>
    </lineage>
</organism>
<dbReference type="Pfam" id="PF00005">
    <property type="entry name" value="ABC_tran"/>
    <property type="match status" value="1"/>
</dbReference>
<dbReference type="InterPro" id="IPR003439">
    <property type="entry name" value="ABC_transporter-like_ATP-bd"/>
</dbReference>
<keyword evidence="2" id="KW-0813">Transport</keyword>
<feature type="domain" description="ABC transporter" evidence="5">
    <location>
        <begin position="6"/>
        <end position="230"/>
    </location>
</feature>
<keyword evidence="4 6" id="KW-0067">ATP-binding</keyword>
<dbReference type="AlphaFoldDB" id="A0A1M4VH38"/>
<keyword evidence="7" id="KW-1185">Reference proteome</keyword>
<accession>A0A1M4VH38</accession>
<evidence type="ECO:0000256" key="2">
    <source>
        <dbReference type="ARBA" id="ARBA00022448"/>
    </source>
</evidence>
<dbReference type="GO" id="GO:0005524">
    <property type="term" value="F:ATP binding"/>
    <property type="evidence" value="ECO:0007669"/>
    <property type="project" value="UniProtKB-KW"/>
</dbReference>
<evidence type="ECO:0000256" key="3">
    <source>
        <dbReference type="ARBA" id="ARBA00022741"/>
    </source>
</evidence>
<comment type="similarity">
    <text evidence="1">Belongs to the ABC transporter superfamily.</text>
</comment>
<dbReference type="SUPFAM" id="SSF52540">
    <property type="entry name" value="P-loop containing nucleoside triphosphate hydrolases"/>
    <property type="match status" value="1"/>
</dbReference>
<dbReference type="RefSeq" id="WP_072863926.1">
    <property type="nucleotide sequence ID" value="NZ_FQUI01000011.1"/>
</dbReference>
<comment type="caution">
    <text evidence="6">The sequence shown here is derived from an EMBL/GenBank/DDBJ whole genome shotgun (WGS) entry which is preliminary data.</text>
</comment>
<dbReference type="STRING" id="1122195.SAMN02745164_00930"/>
<evidence type="ECO:0000313" key="7">
    <source>
        <dbReference type="Proteomes" id="UP000184334"/>
    </source>
</evidence>
<dbReference type="Gene3D" id="3.40.50.300">
    <property type="entry name" value="P-loop containing nucleotide triphosphate hydrolases"/>
    <property type="match status" value="1"/>
</dbReference>
<keyword evidence="3" id="KW-0547">Nucleotide-binding</keyword>
<sequence>MREKIISVKDLSYNVENTEILKFINFDIYKNDFVGIIGPNGAGKSTLIKILVGEIKNYIGSVNINGKIGYVPQKDEFDRTFPIRAFEVALMGMYNEVGVFKRYKKKHYEKVRNIMKMLDIEYLYNRNVGKLSGGEYQRLSLARALVSDPDILILDEPEAGVDSNAQKIIYSILEDLNKKGMTIILVSHDISMVLKKVNTVMCLNKTLHCHKNSIDMTSDDLKKIYSEELELLVHIDKPLKVVSRND</sequence>
<protein>
    <submittedName>
        <fullName evidence="6">Zinc transport system ATP-binding protein</fullName>
    </submittedName>
</protein>
<proteinExistence type="inferred from homology"/>
<evidence type="ECO:0000256" key="4">
    <source>
        <dbReference type="ARBA" id="ARBA00022840"/>
    </source>
</evidence>
<dbReference type="PROSITE" id="PS50893">
    <property type="entry name" value="ABC_TRANSPORTER_2"/>
    <property type="match status" value="1"/>
</dbReference>
<dbReference type="PANTHER" id="PTHR42734:SF17">
    <property type="entry name" value="METAL TRANSPORT SYSTEM ATP-BINDING PROTEIN TM_0124-RELATED"/>
    <property type="match status" value="1"/>
</dbReference>
<dbReference type="InterPro" id="IPR003593">
    <property type="entry name" value="AAA+_ATPase"/>
</dbReference>
<reference evidence="6" key="1">
    <citation type="submission" date="2016-11" db="EMBL/GenBank/DDBJ databases">
        <authorList>
            <person name="Varghese N."/>
            <person name="Submissions S."/>
        </authorList>
    </citation>
    <scope>NUCLEOTIDE SEQUENCE [LARGE SCALE GENOMIC DNA]</scope>
    <source>
        <strain evidence="6">DSM 16785</strain>
    </source>
</reference>
<gene>
    <name evidence="6" type="ORF">SAMN02745164_00930</name>
</gene>
<dbReference type="SMART" id="SM00382">
    <property type="entry name" value="AAA"/>
    <property type="match status" value="1"/>
</dbReference>
<name>A0A1M4VH38_MARH1</name>
<dbReference type="PANTHER" id="PTHR42734">
    <property type="entry name" value="METAL TRANSPORT SYSTEM ATP-BINDING PROTEIN TM_0124-RELATED"/>
    <property type="match status" value="1"/>
</dbReference>
<evidence type="ECO:0000313" key="6">
    <source>
        <dbReference type="EMBL" id="SHE68258.1"/>
    </source>
</evidence>